<keyword evidence="7 10" id="KW-0472">Membrane</keyword>
<dbReference type="InterPro" id="IPR036116">
    <property type="entry name" value="FN3_sf"/>
</dbReference>
<dbReference type="OMA" id="TCCCSLI"/>
<dbReference type="InterPro" id="IPR003961">
    <property type="entry name" value="FN3_dom"/>
</dbReference>
<dbReference type="GeneTree" id="ENSGT00940000159829"/>
<dbReference type="AlphaFoldDB" id="A0A8D0DUD7"/>
<evidence type="ECO:0000256" key="8">
    <source>
        <dbReference type="ARBA" id="ARBA00023170"/>
    </source>
</evidence>
<sequence>MVGRCNLTWLLFLSLKVFGLNKGDPDVPMGLECYQSLPSNVMNCSWFTREVPDVNTVQFLYYESLKFHPDQTRRVESPSGCNWVIIERSHLTQGDTYSVWVEAHSASGTATSNKISFNLDEIVKLPPPIMDTVELNCSGAVVSWKLPDLYDHQHLTCALQYKASKDHSWIYLSEDHIGPQTYDLEDLKPFTSYEVQARCIPENGKGVWSEWSTPQTFITQEAAPLGQVDMWYKTVISENNTPSLLLLWKVLDPEATRGIILDYEVKFRDHHGKNITHMVRSCCSVFLPHSAVFASVSARNSVGKTFPASLNFSQTDLPGPEEVQVLAVQALGFNVTWKPSSSPLWVQPLEYVVEWQEEFLSSKADSLNWTRRPGSSDYALLRDDFKPNIPYIVCVYAQYSQGNSPSESVRAYFQEAVPSAGPQALQDQSISPTASCISWEEIPLADCNGHIIYYTLYLKHLELKTPKAFRTNGATERRYILSDLKPGTSYQVWITGSTSAGEGVPSSLHYFQTPGSHWKIIVLVTLLVGLLLITASVVTFVKHTWILGICHKILPLWCYEKIPDPRHSGAILKIDEQNAAASMDALSKLSAKCVEELVIVEIKEPPPQQITPPVLVKNSGYEKRFLPTQEELQRLG</sequence>
<name>A0A8D0DUD7_SALMN</name>
<keyword evidence="9" id="KW-0325">Glycoprotein</keyword>
<dbReference type="GO" id="GO:0005886">
    <property type="term" value="C:plasma membrane"/>
    <property type="evidence" value="ECO:0007669"/>
    <property type="project" value="UniProtKB-ARBA"/>
</dbReference>
<keyword evidence="5" id="KW-0677">Repeat</keyword>
<evidence type="ECO:0000313" key="14">
    <source>
        <dbReference type="Proteomes" id="UP000694421"/>
    </source>
</evidence>
<dbReference type="PROSITE" id="PS50853">
    <property type="entry name" value="FN3"/>
    <property type="match status" value="3"/>
</dbReference>
<evidence type="ECO:0000313" key="13">
    <source>
        <dbReference type="Ensembl" id="ENSSMRP00000021959.1"/>
    </source>
</evidence>
<evidence type="ECO:0000256" key="5">
    <source>
        <dbReference type="ARBA" id="ARBA00022737"/>
    </source>
</evidence>
<evidence type="ECO:0000256" key="3">
    <source>
        <dbReference type="ARBA" id="ARBA00022692"/>
    </source>
</evidence>
<keyword evidence="14" id="KW-1185">Reference proteome</keyword>
<evidence type="ECO:0000256" key="11">
    <source>
        <dbReference type="SAM" id="SignalP"/>
    </source>
</evidence>
<reference evidence="13" key="1">
    <citation type="submission" date="2025-08" db="UniProtKB">
        <authorList>
            <consortium name="Ensembl"/>
        </authorList>
    </citation>
    <scope>IDENTIFICATION</scope>
</reference>
<keyword evidence="4 11" id="KW-0732">Signal</keyword>
<feature type="transmembrane region" description="Helical" evidence="10">
    <location>
        <begin position="520"/>
        <end position="541"/>
    </location>
</feature>
<comment type="similarity">
    <text evidence="2">Belongs to the type I cytokine receptor family. Type 2 subfamily.</text>
</comment>
<dbReference type="InterPro" id="IPR013783">
    <property type="entry name" value="Ig-like_fold"/>
</dbReference>
<comment type="subcellular location">
    <subcellularLocation>
        <location evidence="1">Membrane</location>
        <topology evidence="1">Single-pass type I membrane protein</topology>
    </subcellularLocation>
</comment>
<evidence type="ECO:0000256" key="7">
    <source>
        <dbReference type="ARBA" id="ARBA00023136"/>
    </source>
</evidence>
<dbReference type="Proteomes" id="UP000694421">
    <property type="component" value="Unplaced"/>
</dbReference>
<keyword evidence="8" id="KW-0675">Receptor</keyword>
<evidence type="ECO:0000259" key="12">
    <source>
        <dbReference type="PROSITE" id="PS50853"/>
    </source>
</evidence>
<dbReference type="SMART" id="SM00060">
    <property type="entry name" value="FN3"/>
    <property type="match status" value="4"/>
</dbReference>
<keyword evidence="3 10" id="KW-0812">Transmembrane</keyword>
<dbReference type="PANTHER" id="PTHR48423">
    <property type="entry name" value="INTERLEUKIN-27 RECEPTOR SUBUNIT ALPHA"/>
    <property type="match status" value="1"/>
</dbReference>
<organism evidence="13 14">
    <name type="scientific">Salvator merianae</name>
    <name type="common">Argentine black and white tegu</name>
    <name type="synonym">Tupinambis merianae</name>
    <dbReference type="NCBI Taxonomy" id="96440"/>
    <lineage>
        <taxon>Eukaryota</taxon>
        <taxon>Metazoa</taxon>
        <taxon>Chordata</taxon>
        <taxon>Craniata</taxon>
        <taxon>Vertebrata</taxon>
        <taxon>Euteleostomi</taxon>
        <taxon>Lepidosauria</taxon>
        <taxon>Squamata</taxon>
        <taxon>Bifurcata</taxon>
        <taxon>Unidentata</taxon>
        <taxon>Episquamata</taxon>
        <taxon>Laterata</taxon>
        <taxon>Teiioidea</taxon>
        <taxon>Teiidae</taxon>
        <taxon>Salvator</taxon>
    </lineage>
</organism>
<dbReference type="SUPFAM" id="SSF49265">
    <property type="entry name" value="Fibronectin type III"/>
    <property type="match status" value="3"/>
</dbReference>
<dbReference type="PANTHER" id="PTHR48423:SF1">
    <property type="entry name" value="INTERLEUKIN-27 RECEPTOR SUBUNIT ALPHA"/>
    <property type="match status" value="1"/>
</dbReference>
<proteinExistence type="inferred from homology"/>
<evidence type="ECO:0000256" key="4">
    <source>
        <dbReference type="ARBA" id="ARBA00022729"/>
    </source>
</evidence>
<evidence type="ECO:0000256" key="10">
    <source>
        <dbReference type="SAM" id="Phobius"/>
    </source>
</evidence>
<evidence type="ECO:0000256" key="2">
    <source>
        <dbReference type="ARBA" id="ARBA00008921"/>
    </source>
</evidence>
<keyword evidence="6 10" id="KW-1133">Transmembrane helix</keyword>
<evidence type="ECO:0000256" key="1">
    <source>
        <dbReference type="ARBA" id="ARBA00004479"/>
    </source>
</evidence>
<dbReference type="InterPro" id="IPR052672">
    <property type="entry name" value="Type1_Cytokine_Rcpt_Type2"/>
</dbReference>
<dbReference type="Pfam" id="PF00041">
    <property type="entry name" value="fn3"/>
    <property type="match status" value="2"/>
</dbReference>
<feature type="domain" description="Fibronectin type-III" evidence="12">
    <location>
        <begin position="421"/>
        <end position="516"/>
    </location>
</feature>
<protein>
    <recommendedName>
        <fullName evidence="12">Fibronectin type-III domain-containing protein</fullName>
    </recommendedName>
</protein>
<feature type="signal peptide" evidence="11">
    <location>
        <begin position="1"/>
        <end position="19"/>
    </location>
</feature>
<evidence type="ECO:0000256" key="6">
    <source>
        <dbReference type="ARBA" id="ARBA00022989"/>
    </source>
</evidence>
<dbReference type="Ensembl" id="ENSSMRT00000025700.1">
    <property type="protein sequence ID" value="ENSSMRP00000021959.1"/>
    <property type="gene ID" value="ENSSMRG00000017066.1"/>
</dbReference>
<feature type="domain" description="Fibronectin type-III" evidence="12">
    <location>
        <begin position="126"/>
        <end position="222"/>
    </location>
</feature>
<evidence type="ECO:0000256" key="9">
    <source>
        <dbReference type="ARBA" id="ARBA00023180"/>
    </source>
</evidence>
<accession>A0A8D0DUD7</accession>
<dbReference type="CDD" id="cd00063">
    <property type="entry name" value="FN3"/>
    <property type="match status" value="3"/>
</dbReference>
<feature type="chain" id="PRO_5034036208" description="Fibronectin type-III domain-containing protein" evidence="11">
    <location>
        <begin position="20"/>
        <end position="636"/>
    </location>
</feature>
<feature type="domain" description="Fibronectin type-III" evidence="12">
    <location>
        <begin position="319"/>
        <end position="419"/>
    </location>
</feature>
<dbReference type="Gene3D" id="2.60.40.10">
    <property type="entry name" value="Immunoglobulins"/>
    <property type="match status" value="5"/>
</dbReference>
<reference evidence="13" key="2">
    <citation type="submission" date="2025-09" db="UniProtKB">
        <authorList>
            <consortium name="Ensembl"/>
        </authorList>
    </citation>
    <scope>IDENTIFICATION</scope>
</reference>